<dbReference type="GO" id="GO:0004386">
    <property type="term" value="F:helicase activity"/>
    <property type="evidence" value="ECO:0007669"/>
    <property type="project" value="UniProtKB-KW"/>
</dbReference>
<keyword evidence="2" id="KW-0547">Nucleotide-binding</keyword>
<keyword evidence="1" id="KW-0227">DNA damage</keyword>
<evidence type="ECO:0000256" key="1">
    <source>
        <dbReference type="ARBA" id="ARBA00022763"/>
    </source>
</evidence>
<dbReference type="GO" id="GO:0006281">
    <property type="term" value="P:DNA repair"/>
    <property type="evidence" value="ECO:0007669"/>
    <property type="project" value="UniProtKB-KW"/>
</dbReference>
<feature type="domain" description="PD-(D/E)XK endonuclease-like" evidence="4">
    <location>
        <begin position="592"/>
        <end position="881"/>
    </location>
</feature>
<dbReference type="InterPro" id="IPR011335">
    <property type="entry name" value="Restrct_endonuc-II-like"/>
</dbReference>
<keyword evidence="3" id="KW-0234">DNA repair</keyword>
<evidence type="ECO:0000256" key="3">
    <source>
        <dbReference type="ARBA" id="ARBA00023204"/>
    </source>
</evidence>
<accession>A0A369L5X6</accession>
<dbReference type="SUPFAM" id="SSF52980">
    <property type="entry name" value="Restriction endonuclease-like"/>
    <property type="match status" value="1"/>
</dbReference>
<keyword evidence="2" id="KW-0347">Helicase</keyword>
<dbReference type="Proteomes" id="UP000253975">
    <property type="component" value="Unassembled WGS sequence"/>
</dbReference>
<keyword evidence="2" id="KW-0067">ATP-binding</keyword>
<dbReference type="InterPro" id="IPR011604">
    <property type="entry name" value="PDDEXK-like_dom_sf"/>
</dbReference>
<sequence length="890" mass="96489">MEKIVLFSSMDAALAARKRMARACDPEVFATTYSTPRAWLGELWEAYGDSRRIAARFERSVALFSALEAQGDALWASQGTWRLAMRLIDGGLGTVELDAALSGAASAEALPAGCEALLNCVRAYEGILLRAGLIDEGRAWRVLSEEQVLLPECEVVLQDIRPACALGEFLVSQNATVREESAFSGEIERAPEGIAVRFAFPSGRYAEPALLAEFISNVLSGETVGIASRDPRALYEAIAPALCSLDISVACRASIPFAATDFGRAFECAAALCSADCVDVAAAADFALNPFSRMGKRAAFDFAATIRGNRLIDKEACLALLREESRAFEYFEDLVESPEAVAIAGVFEDAARLIGAGREAYTKEQLSAIGTLRDVFGAACAMDAEQSACVAALECASVNVSRQAEEGSPRVVIMSQAQLAVCEPRSFDHVVLTDMASVAYPLKEMHDIAVEILDALEIGRGPEALLRAREAFSGCVRAAGASVLIERCLNDENAAPTYPAAVVQEFVDCYRADTTNPDNIDNPFSLPEALQVGMLQRGEEALYENASVRDARQEVCARVEAPNMGRVSEPYRSALVLPRRGKGGVVVSEPCFSASQIESYLECPQKWFALRRLRLDELDETFGAKEMGDFSHSVLEDFYRRFQESVGPKVEEGALPAARELMRSVLEDHEAAQYGMKPMSNRLVATTEFERREVADLKRKLVDFLETEAQLLPGFHPAHFEYDIPAASPVAYAGHLLMGTIDRIDVDDRGRAIIVDYKSSLSPEYDLYEGEKQGGAMRHGKVQALIYAQAIRRLLGLDVVGAIYVRYGRTPAASGALDKSIEPLHVPGLKADCCVYKGEFGPAFGDLLDATEERVAKALDQLLAGVVPASPSSDSACSFCPEITCPQRRG</sequence>
<gene>
    <name evidence="5" type="ORF">C1881_09660</name>
</gene>
<reference evidence="5 6" key="1">
    <citation type="journal article" date="2018" name="Elife">
        <title>Discovery and characterization of a prevalent human gut bacterial enzyme sufficient for the inactivation of a family of plant toxins.</title>
        <authorList>
            <person name="Koppel N."/>
            <person name="Bisanz J.E."/>
            <person name="Pandelia M.E."/>
            <person name="Turnbaugh P.J."/>
            <person name="Balskus E.P."/>
        </authorList>
    </citation>
    <scope>NUCLEOTIDE SEQUENCE [LARGE SCALE GENOMIC DNA]</scope>
    <source>
        <strain evidence="5 6">OB21 GAM31</strain>
    </source>
</reference>
<evidence type="ECO:0000259" key="4">
    <source>
        <dbReference type="Pfam" id="PF12705"/>
    </source>
</evidence>
<organism evidence="5 6">
    <name type="scientific">Slackia isoflavoniconvertens</name>
    <dbReference type="NCBI Taxonomy" id="572010"/>
    <lineage>
        <taxon>Bacteria</taxon>
        <taxon>Bacillati</taxon>
        <taxon>Actinomycetota</taxon>
        <taxon>Coriobacteriia</taxon>
        <taxon>Eggerthellales</taxon>
        <taxon>Eggerthellaceae</taxon>
        <taxon>Slackia</taxon>
    </lineage>
</organism>
<dbReference type="InterPro" id="IPR038726">
    <property type="entry name" value="PDDEXK_AddAB-type"/>
</dbReference>
<dbReference type="RefSeq" id="WP_114616315.1">
    <property type="nucleotide sequence ID" value="NZ_PPTO01000021.1"/>
</dbReference>
<keyword evidence="2" id="KW-0378">Hydrolase</keyword>
<evidence type="ECO:0000256" key="2">
    <source>
        <dbReference type="ARBA" id="ARBA00022806"/>
    </source>
</evidence>
<dbReference type="Gene3D" id="3.90.320.10">
    <property type="match status" value="1"/>
</dbReference>
<dbReference type="AlphaFoldDB" id="A0A369L5X6"/>
<evidence type="ECO:0000313" key="5">
    <source>
        <dbReference type="EMBL" id="RDB55191.1"/>
    </source>
</evidence>
<dbReference type="Pfam" id="PF12705">
    <property type="entry name" value="PDDEXK_1"/>
    <property type="match status" value="1"/>
</dbReference>
<dbReference type="EMBL" id="PPTO01000021">
    <property type="protein sequence ID" value="RDB55191.1"/>
    <property type="molecule type" value="Genomic_DNA"/>
</dbReference>
<proteinExistence type="predicted"/>
<comment type="caution">
    <text evidence="5">The sequence shown here is derived from an EMBL/GenBank/DDBJ whole genome shotgun (WGS) entry which is preliminary data.</text>
</comment>
<name>A0A369L5X6_9ACTN</name>
<evidence type="ECO:0000313" key="6">
    <source>
        <dbReference type="Proteomes" id="UP000253975"/>
    </source>
</evidence>
<protein>
    <recommendedName>
        <fullName evidence="4">PD-(D/E)XK endonuclease-like domain-containing protein</fullName>
    </recommendedName>
</protein>